<dbReference type="CDD" id="cd03349">
    <property type="entry name" value="LbH_XAT"/>
    <property type="match status" value="1"/>
</dbReference>
<dbReference type="SUPFAM" id="SSF51161">
    <property type="entry name" value="Trimeric LpxA-like enzymes"/>
    <property type="match status" value="1"/>
</dbReference>
<dbReference type="InterPro" id="IPR050179">
    <property type="entry name" value="Trans_hexapeptide_repeat"/>
</dbReference>
<protein>
    <submittedName>
        <fullName evidence="5">Streptogramin A acetyltransferase</fullName>
        <ecNumber evidence="5">2.3.1.-</ecNumber>
    </submittedName>
</protein>
<keyword evidence="2 5" id="KW-0808">Transferase</keyword>
<organism evidence="5 6">
    <name type="scientific">Poriferisphaera corsica</name>
    <dbReference type="NCBI Taxonomy" id="2528020"/>
    <lineage>
        <taxon>Bacteria</taxon>
        <taxon>Pseudomonadati</taxon>
        <taxon>Planctomycetota</taxon>
        <taxon>Phycisphaerae</taxon>
        <taxon>Phycisphaerales</taxon>
        <taxon>Phycisphaeraceae</taxon>
        <taxon>Poriferisphaera</taxon>
    </lineage>
</organism>
<dbReference type="InterPro" id="IPR011004">
    <property type="entry name" value="Trimer_LpxA-like_sf"/>
</dbReference>
<sequence>MTLLDSTKKHPMVMPDGMVVEDIVYLKQVIDHPRLEVGEFSYMHTFERDVTDYCRLLLPYLFPMSCEKVVIGKFVQIAHGVKIVTQSANHKMDGISTYPFMNFMMTEETTAEDIDAMFARGVDRGDTVIGHDVWLGMDAVVMPGVKIGDGAIIGTRSLVVKDIEPYTIVGGNPAKVIRKRFSDEVIEVLGEVKWWDWPIEKIEANVEVIRGGDVEALKKLSGM</sequence>
<gene>
    <name evidence="5" type="primary">vatD</name>
    <name evidence="5" type="ORF">KS4_35570</name>
</gene>
<proteinExistence type="inferred from homology"/>
<dbReference type="KEGG" id="pcor:KS4_35570"/>
<dbReference type="InterPro" id="IPR018357">
    <property type="entry name" value="Hexapep_transf_CS"/>
</dbReference>
<keyword evidence="3" id="KW-0677">Repeat</keyword>
<dbReference type="PANTHER" id="PTHR43300:SF11">
    <property type="entry name" value="ACETYLTRANSFERASE RV3034C-RELATED"/>
    <property type="match status" value="1"/>
</dbReference>
<dbReference type="GO" id="GO:0016746">
    <property type="term" value="F:acyltransferase activity"/>
    <property type="evidence" value="ECO:0007669"/>
    <property type="project" value="UniProtKB-KW"/>
</dbReference>
<evidence type="ECO:0000256" key="3">
    <source>
        <dbReference type="ARBA" id="ARBA00022737"/>
    </source>
</evidence>
<dbReference type="EC" id="2.3.1.-" evidence="5"/>
<dbReference type="InterPro" id="IPR001451">
    <property type="entry name" value="Hexapep"/>
</dbReference>
<evidence type="ECO:0000313" key="5">
    <source>
        <dbReference type="EMBL" id="QDU35474.1"/>
    </source>
</evidence>
<dbReference type="OrthoDB" id="285017at2"/>
<dbReference type="Pfam" id="PF00132">
    <property type="entry name" value="Hexapep"/>
    <property type="match status" value="1"/>
</dbReference>
<dbReference type="AlphaFoldDB" id="A0A517YZ19"/>
<evidence type="ECO:0000313" key="6">
    <source>
        <dbReference type="Proteomes" id="UP000317369"/>
    </source>
</evidence>
<evidence type="ECO:0000256" key="4">
    <source>
        <dbReference type="ARBA" id="ARBA00023315"/>
    </source>
</evidence>
<evidence type="ECO:0000256" key="2">
    <source>
        <dbReference type="ARBA" id="ARBA00022679"/>
    </source>
</evidence>
<comment type="similarity">
    <text evidence="1">Belongs to the transferase hexapeptide repeat family.</text>
</comment>
<dbReference type="RefSeq" id="WP_145080874.1">
    <property type="nucleotide sequence ID" value="NZ_CP036425.1"/>
</dbReference>
<dbReference type="Proteomes" id="UP000317369">
    <property type="component" value="Chromosome"/>
</dbReference>
<evidence type="ECO:0000256" key="1">
    <source>
        <dbReference type="ARBA" id="ARBA00007274"/>
    </source>
</evidence>
<dbReference type="EMBL" id="CP036425">
    <property type="protein sequence ID" value="QDU35474.1"/>
    <property type="molecule type" value="Genomic_DNA"/>
</dbReference>
<dbReference type="Gene3D" id="2.160.10.10">
    <property type="entry name" value="Hexapeptide repeat proteins"/>
    <property type="match status" value="1"/>
</dbReference>
<keyword evidence="4 5" id="KW-0012">Acyltransferase</keyword>
<dbReference type="PANTHER" id="PTHR43300">
    <property type="entry name" value="ACETYLTRANSFERASE"/>
    <property type="match status" value="1"/>
</dbReference>
<keyword evidence="6" id="KW-1185">Reference proteome</keyword>
<accession>A0A517YZ19</accession>
<name>A0A517YZ19_9BACT</name>
<dbReference type="PROSITE" id="PS00101">
    <property type="entry name" value="HEXAPEP_TRANSFERASES"/>
    <property type="match status" value="1"/>
</dbReference>
<reference evidence="5 6" key="1">
    <citation type="submission" date="2019-02" db="EMBL/GenBank/DDBJ databases">
        <title>Deep-cultivation of Planctomycetes and their phenomic and genomic characterization uncovers novel biology.</title>
        <authorList>
            <person name="Wiegand S."/>
            <person name="Jogler M."/>
            <person name="Boedeker C."/>
            <person name="Pinto D."/>
            <person name="Vollmers J."/>
            <person name="Rivas-Marin E."/>
            <person name="Kohn T."/>
            <person name="Peeters S.H."/>
            <person name="Heuer A."/>
            <person name="Rast P."/>
            <person name="Oberbeckmann S."/>
            <person name="Bunk B."/>
            <person name="Jeske O."/>
            <person name="Meyerdierks A."/>
            <person name="Storesund J.E."/>
            <person name="Kallscheuer N."/>
            <person name="Luecker S."/>
            <person name="Lage O.M."/>
            <person name="Pohl T."/>
            <person name="Merkel B.J."/>
            <person name="Hornburger P."/>
            <person name="Mueller R.-W."/>
            <person name="Bruemmer F."/>
            <person name="Labrenz M."/>
            <person name="Spormann A.M."/>
            <person name="Op den Camp H."/>
            <person name="Overmann J."/>
            <person name="Amann R."/>
            <person name="Jetten M.S.M."/>
            <person name="Mascher T."/>
            <person name="Medema M.H."/>
            <person name="Devos D.P."/>
            <person name="Kaster A.-K."/>
            <person name="Ovreas L."/>
            <person name="Rohde M."/>
            <person name="Galperin M.Y."/>
            <person name="Jogler C."/>
        </authorList>
    </citation>
    <scope>NUCLEOTIDE SEQUENCE [LARGE SCALE GENOMIC DNA]</scope>
    <source>
        <strain evidence="5 6">KS4</strain>
    </source>
</reference>